<comment type="caution">
    <text evidence="2">The sequence shown here is derived from an EMBL/GenBank/DDBJ whole genome shotgun (WGS) entry which is preliminary data.</text>
</comment>
<evidence type="ECO:0000256" key="1">
    <source>
        <dbReference type="SAM" id="Phobius"/>
    </source>
</evidence>
<feature type="transmembrane region" description="Helical" evidence="1">
    <location>
        <begin position="71"/>
        <end position="92"/>
    </location>
</feature>
<evidence type="ECO:0000313" key="2">
    <source>
        <dbReference type="EMBL" id="PRQ09323.1"/>
    </source>
</evidence>
<organism evidence="2 3">
    <name type="scientific">Enhygromyxa salina</name>
    <dbReference type="NCBI Taxonomy" id="215803"/>
    <lineage>
        <taxon>Bacteria</taxon>
        <taxon>Pseudomonadati</taxon>
        <taxon>Myxococcota</taxon>
        <taxon>Polyangia</taxon>
        <taxon>Nannocystales</taxon>
        <taxon>Nannocystaceae</taxon>
        <taxon>Enhygromyxa</taxon>
    </lineage>
</organism>
<keyword evidence="1" id="KW-1133">Transmembrane helix</keyword>
<feature type="transmembrane region" description="Helical" evidence="1">
    <location>
        <begin position="46"/>
        <end position="65"/>
    </location>
</feature>
<name>A0A2S9YW68_9BACT</name>
<gene>
    <name evidence="2" type="ORF">ENSA7_10150</name>
</gene>
<dbReference type="AlphaFoldDB" id="A0A2S9YW68"/>
<feature type="transmembrane region" description="Helical" evidence="1">
    <location>
        <begin position="129"/>
        <end position="155"/>
    </location>
</feature>
<reference evidence="2 3" key="1">
    <citation type="submission" date="2018-03" db="EMBL/GenBank/DDBJ databases">
        <title>Draft Genome Sequences of the Obligatory Marine Myxobacteria Enhygromyxa salina SWB007.</title>
        <authorList>
            <person name="Poehlein A."/>
            <person name="Moghaddam J.A."/>
            <person name="Harms H."/>
            <person name="Alanjari M."/>
            <person name="Koenig G.M."/>
            <person name="Daniel R."/>
            <person name="Schaeberle T.F."/>
        </authorList>
    </citation>
    <scope>NUCLEOTIDE SEQUENCE [LARGE SCALE GENOMIC DNA]</scope>
    <source>
        <strain evidence="2 3">SWB007</strain>
    </source>
</reference>
<sequence>MRLCTSGDIEASPLSRASKIATAARHGPESSSTYPTRRSLLPYPPVFEIVIAIGIIVALLASAMIPPMSLLWLSVGVGTLGAGLGLPAGFVYHAKLWRALRAEGHATGDMWLRPHHLHVKLSDQRRSAVVVWFAVGAVGFGLTMLGAAGVLTAVVRLAAH</sequence>
<protein>
    <recommendedName>
        <fullName evidence="4">Transmembrane protein</fullName>
    </recommendedName>
</protein>
<keyword evidence="1" id="KW-0472">Membrane</keyword>
<keyword evidence="1" id="KW-0812">Transmembrane</keyword>
<dbReference type="Proteomes" id="UP000238823">
    <property type="component" value="Unassembled WGS sequence"/>
</dbReference>
<dbReference type="EMBL" id="PVNL01000029">
    <property type="protein sequence ID" value="PRQ09323.1"/>
    <property type="molecule type" value="Genomic_DNA"/>
</dbReference>
<accession>A0A2S9YW68</accession>
<evidence type="ECO:0000313" key="3">
    <source>
        <dbReference type="Proteomes" id="UP000238823"/>
    </source>
</evidence>
<evidence type="ECO:0008006" key="4">
    <source>
        <dbReference type="Google" id="ProtNLM"/>
    </source>
</evidence>
<proteinExistence type="predicted"/>